<accession>A0ACB8S969</accession>
<comment type="caution">
    <text evidence="1">The sequence shown here is derived from an EMBL/GenBank/DDBJ whole genome shotgun (WGS) entry which is preliminary data.</text>
</comment>
<gene>
    <name evidence="1" type="ORF">FA95DRAFT_1569416</name>
</gene>
<dbReference type="EMBL" id="MU275846">
    <property type="protein sequence ID" value="KAI0052343.1"/>
    <property type="molecule type" value="Genomic_DNA"/>
</dbReference>
<protein>
    <submittedName>
        <fullName evidence="1">Cytochrome c</fullName>
    </submittedName>
</protein>
<proteinExistence type="predicted"/>
<evidence type="ECO:0000313" key="1">
    <source>
        <dbReference type="EMBL" id="KAI0052343.1"/>
    </source>
</evidence>
<reference evidence="1" key="1">
    <citation type="submission" date="2021-02" db="EMBL/GenBank/DDBJ databases">
        <authorList>
            <consortium name="DOE Joint Genome Institute"/>
            <person name="Ahrendt S."/>
            <person name="Looney B.P."/>
            <person name="Miyauchi S."/>
            <person name="Morin E."/>
            <person name="Drula E."/>
            <person name="Courty P.E."/>
            <person name="Chicoki N."/>
            <person name="Fauchery L."/>
            <person name="Kohler A."/>
            <person name="Kuo A."/>
            <person name="Labutti K."/>
            <person name="Pangilinan J."/>
            <person name="Lipzen A."/>
            <person name="Riley R."/>
            <person name="Andreopoulos W."/>
            <person name="He G."/>
            <person name="Johnson J."/>
            <person name="Barry K.W."/>
            <person name="Grigoriev I.V."/>
            <person name="Nagy L."/>
            <person name="Hibbett D."/>
            <person name="Henrissat B."/>
            <person name="Matheny P.B."/>
            <person name="Labbe J."/>
            <person name="Martin F."/>
        </authorList>
    </citation>
    <scope>NUCLEOTIDE SEQUENCE</scope>
    <source>
        <strain evidence="1">FP105234-sp</strain>
    </source>
</reference>
<organism evidence="1 2">
    <name type="scientific">Auriscalpium vulgare</name>
    <dbReference type="NCBI Taxonomy" id="40419"/>
    <lineage>
        <taxon>Eukaryota</taxon>
        <taxon>Fungi</taxon>
        <taxon>Dikarya</taxon>
        <taxon>Basidiomycota</taxon>
        <taxon>Agaricomycotina</taxon>
        <taxon>Agaricomycetes</taxon>
        <taxon>Russulales</taxon>
        <taxon>Auriscalpiaceae</taxon>
        <taxon>Auriscalpium</taxon>
    </lineage>
</organism>
<reference evidence="1" key="2">
    <citation type="journal article" date="2022" name="New Phytol.">
        <title>Evolutionary transition to the ectomycorrhizal habit in the genomes of a hyperdiverse lineage of mushroom-forming fungi.</title>
        <authorList>
            <person name="Looney B."/>
            <person name="Miyauchi S."/>
            <person name="Morin E."/>
            <person name="Drula E."/>
            <person name="Courty P.E."/>
            <person name="Kohler A."/>
            <person name="Kuo A."/>
            <person name="LaButti K."/>
            <person name="Pangilinan J."/>
            <person name="Lipzen A."/>
            <person name="Riley R."/>
            <person name="Andreopoulos W."/>
            <person name="He G."/>
            <person name="Johnson J."/>
            <person name="Nolan M."/>
            <person name="Tritt A."/>
            <person name="Barry K.W."/>
            <person name="Grigoriev I.V."/>
            <person name="Nagy L.G."/>
            <person name="Hibbett D."/>
            <person name="Henrissat B."/>
            <person name="Matheny P.B."/>
            <person name="Labbe J."/>
            <person name="Martin F.M."/>
        </authorList>
    </citation>
    <scope>NUCLEOTIDE SEQUENCE</scope>
    <source>
        <strain evidence="1">FP105234-sp</strain>
    </source>
</reference>
<sequence length="118" mass="12814">MSYTPGDAAKGAAYFKAHCTHCHTIAAGDPHKMGPNLHGIFARESGRAKGFSGYSSAIVSKDIKWNESTLSAFLANPKKYIPGTKKPFGVKDESDRNDLVAYLKEPNVDLAEYLHKSA</sequence>
<name>A0ACB8S969_9AGAM</name>
<dbReference type="Proteomes" id="UP000814033">
    <property type="component" value="Unassembled WGS sequence"/>
</dbReference>
<evidence type="ECO:0000313" key="2">
    <source>
        <dbReference type="Proteomes" id="UP000814033"/>
    </source>
</evidence>
<keyword evidence="2" id="KW-1185">Reference proteome</keyword>